<accession>A0AA38MHJ0</accession>
<proteinExistence type="predicted"/>
<feature type="compositionally biased region" description="Basic residues" evidence="1">
    <location>
        <begin position="32"/>
        <end position="46"/>
    </location>
</feature>
<gene>
    <name evidence="2" type="ORF">Zmor_015036</name>
</gene>
<dbReference type="EMBL" id="JALNTZ010000004">
    <property type="protein sequence ID" value="KAJ3655929.1"/>
    <property type="molecule type" value="Genomic_DNA"/>
</dbReference>
<evidence type="ECO:0000313" key="3">
    <source>
        <dbReference type="Proteomes" id="UP001168821"/>
    </source>
</evidence>
<evidence type="ECO:0000313" key="2">
    <source>
        <dbReference type="EMBL" id="KAJ3655929.1"/>
    </source>
</evidence>
<dbReference type="AlphaFoldDB" id="A0AA38MHJ0"/>
<evidence type="ECO:0000256" key="1">
    <source>
        <dbReference type="SAM" id="MobiDB-lite"/>
    </source>
</evidence>
<protein>
    <submittedName>
        <fullName evidence="2">Uncharacterized protein</fullName>
    </submittedName>
</protein>
<dbReference type="Proteomes" id="UP001168821">
    <property type="component" value="Unassembled WGS sequence"/>
</dbReference>
<feature type="compositionally biased region" description="Basic residues" evidence="1">
    <location>
        <begin position="1"/>
        <end position="15"/>
    </location>
</feature>
<keyword evidence="3" id="KW-1185">Reference proteome</keyword>
<reference evidence="2" key="1">
    <citation type="journal article" date="2023" name="G3 (Bethesda)">
        <title>Whole genome assemblies of Zophobas morio and Tenebrio molitor.</title>
        <authorList>
            <person name="Kaur S."/>
            <person name="Stinson S.A."/>
            <person name="diCenzo G.C."/>
        </authorList>
    </citation>
    <scope>NUCLEOTIDE SEQUENCE</scope>
    <source>
        <strain evidence="2">QUZm001</strain>
    </source>
</reference>
<name>A0AA38MHJ0_9CUCU</name>
<feature type="region of interest" description="Disordered" evidence="1">
    <location>
        <begin position="1"/>
        <end position="69"/>
    </location>
</feature>
<organism evidence="2 3">
    <name type="scientific">Zophobas morio</name>
    <dbReference type="NCBI Taxonomy" id="2755281"/>
    <lineage>
        <taxon>Eukaryota</taxon>
        <taxon>Metazoa</taxon>
        <taxon>Ecdysozoa</taxon>
        <taxon>Arthropoda</taxon>
        <taxon>Hexapoda</taxon>
        <taxon>Insecta</taxon>
        <taxon>Pterygota</taxon>
        <taxon>Neoptera</taxon>
        <taxon>Endopterygota</taxon>
        <taxon>Coleoptera</taxon>
        <taxon>Polyphaga</taxon>
        <taxon>Cucujiformia</taxon>
        <taxon>Tenebrionidae</taxon>
        <taxon>Zophobas</taxon>
    </lineage>
</organism>
<sequence length="120" mass="13468">MGRRNARRRAPKKQRRDASSSSSSSSEENAKVRLKRLEKRLKRMERTRRANESRPAPSQADANVIPVFDPQNSAPSINTWVNRMDMLAEANGWSDATVVNTLTAVIVTQISILLAESFLC</sequence>
<comment type="caution">
    <text evidence="2">The sequence shown here is derived from an EMBL/GenBank/DDBJ whole genome shotgun (WGS) entry which is preliminary data.</text>
</comment>